<feature type="transmembrane region" description="Helical" evidence="1">
    <location>
        <begin position="320"/>
        <end position="341"/>
    </location>
</feature>
<dbReference type="GeneID" id="74947118"/>
<dbReference type="Proteomes" id="UP001059771">
    <property type="component" value="Chromosome"/>
</dbReference>
<evidence type="ECO:0000313" key="2">
    <source>
        <dbReference type="EMBL" id="UVS68081.1"/>
    </source>
</evidence>
<dbReference type="RefSeq" id="WP_075054964.1">
    <property type="nucleotide sequence ID" value="NZ_CP103305.1"/>
</dbReference>
<reference evidence="2" key="1">
    <citation type="submission" date="2022-08" db="EMBL/GenBank/DDBJ databases">
        <title>Dynamic responses of ammonia-oxidizing microbial communities induced by reactive oxygen species (ROS) in fluctuating redox aquifers.</title>
        <authorList>
            <person name="Wang P."/>
            <person name="Wang H."/>
        </authorList>
    </citation>
    <scope>NUCLEOTIDE SEQUENCE</scope>
    <source>
        <strain evidence="2">PLX03</strain>
    </source>
</reference>
<dbReference type="EMBL" id="CP103305">
    <property type="protein sequence ID" value="UVS68081.1"/>
    <property type="molecule type" value="Genomic_DNA"/>
</dbReference>
<organism evidence="2">
    <name type="scientific">Nitrososphaera viennensis</name>
    <dbReference type="NCBI Taxonomy" id="1034015"/>
    <lineage>
        <taxon>Archaea</taxon>
        <taxon>Nitrososphaerota</taxon>
        <taxon>Nitrososphaeria</taxon>
        <taxon>Nitrososphaerales</taxon>
        <taxon>Nitrososphaeraceae</taxon>
        <taxon>Nitrososphaera</taxon>
    </lineage>
</organism>
<gene>
    <name evidence="2" type="ORF">NWT39_09220</name>
</gene>
<keyword evidence="1" id="KW-1133">Transmembrane helix</keyword>
<keyword evidence="1" id="KW-0812">Transmembrane</keyword>
<proteinExistence type="predicted"/>
<sequence>MKQHATLSAAAIAPILLFAGLASQAAYANQMDALLLPAQDSSQLHLTAFRTIELRYPEGSPLASMLADKSERLEFSVQGNDAQAVVDALNRAARERSSPLVLENGTVDYVATLKGYPDRAQISYKVDVKAQMSKYVLQKEQDKEPAILDLAWRSLSVQGPVVVAAAGHGEEININQPAGALDAMVPGLADKLLMAAGAGKKIMQDSILDFGRFNLPMQQWHFLFDVTGEQLKNYGVFRPGEGATVSVYSIGESSFREGRYVPEEMDATIDVDGAQVKVHASTPPPSGQVSVAGYAKAEEQNGVEYVTASSKHTEMPALDFQLQVLMALGGMMGAIAVFVLIKARR</sequence>
<accession>A0A977IC38</accession>
<evidence type="ECO:0000256" key="1">
    <source>
        <dbReference type="SAM" id="Phobius"/>
    </source>
</evidence>
<dbReference type="AlphaFoldDB" id="A0A977IC38"/>
<protein>
    <submittedName>
        <fullName evidence="2">Uncharacterized protein</fullName>
    </submittedName>
</protein>
<name>A0A977IC38_9ARCH</name>
<keyword evidence="1" id="KW-0472">Membrane</keyword>